<evidence type="ECO:0000313" key="2">
    <source>
        <dbReference type="Proteomes" id="UP000094578"/>
    </source>
</evidence>
<organism evidence="1 2">
    <name type="scientific">Paenibacillus nuruki</name>
    <dbReference type="NCBI Taxonomy" id="1886670"/>
    <lineage>
        <taxon>Bacteria</taxon>
        <taxon>Bacillati</taxon>
        <taxon>Bacillota</taxon>
        <taxon>Bacilli</taxon>
        <taxon>Bacillales</taxon>
        <taxon>Paenibacillaceae</taxon>
        <taxon>Paenibacillus</taxon>
    </lineage>
</organism>
<dbReference type="AlphaFoldDB" id="A0A1E3KY00"/>
<dbReference type="RefSeq" id="WP_069329778.1">
    <property type="nucleotide sequence ID" value="NZ_MDER01000089.1"/>
</dbReference>
<comment type="caution">
    <text evidence="1">The sequence shown here is derived from an EMBL/GenBank/DDBJ whole genome shotgun (WGS) entry which is preliminary data.</text>
</comment>
<dbReference type="Proteomes" id="UP000094578">
    <property type="component" value="Unassembled WGS sequence"/>
</dbReference>
<keyword evidence="2" id="KW-1185">Reference proteome</keyword>
<reference evidence="1 2" key="1">
    <citation type="submission" date="2016-08" db="EMBL/GenBank/DDBJ databases">
        <title>Genome sequencing of Paenibacillus sp. TI45-13ar, isolated from Korean traditional nuruk.</title>
        <authorList>
            <person name="Kim S.-J."/>
        </authorList>
    </citation>
    <scope>NUCLEOTIDE SEQUENCE [LARGE SCALE GENOMIC DNA]</scope>
    <source>
        <strain evidence="1 2">TI45-13ar</strain>
    </source>
</reference>
<accession>A0A1E3KY00</accession>
<protein>
    <submittedName>
        <fullName evidence="1">Uncharacterized protein</fullName>
    </submittedName>
</protein>
<sequence>MHTWMRDNYKIIPIEHHHGLYKFEVVQNNEVIAVISPATLIQQKQVITALDEGEDIHGWDDCTGNTIYVY</sequence>
<evidence type="ECO:0000313" key="1">
    <source>
        <dbReference type="EMBL" id="ODP26191.1"/>
    </source>
</evidence>
<name>A0A1E3KY00_9BACL</name>
<proteinExistence type="predicted"/>
<gene>
    <name evidence="1" type="ORF">PTI45_04469</name>
</gene>
<dbReference type="EMBL" id="MDER01000089">
    <property type="protein sequence ID" value="ODP26191.1"/>
    <property type="molecule type" value="Genomic_DNA"/>
</dbReference>